<dbReference type="EMBL" id="CP001087">
    <property type="protein sequence ID" value="ACN13953.1"/>
    <property type="molecule type" value="Genomic_DNA"/>
</dbReference>
<dbReference type="HOGENOM" id="CLU_2394886_0_0_7"/>
<gene>
    <name evidence="1" type="ordered locus">HRM2_08400</name>
</gene>
<dbReference type="AlphaFoldDB" id="C0QJV0"/>
<sequence>MIRHPFAYQGSGLGSIGAMKWDKAWDTTGVFPEYRDFHIQASSRVGAQLTEIKYKIDRLTGGISGKVAVTLLRRKTRSLLIITQLSEFSHSKF</sequence>
<keyword evidence="2" id="KW-1185">Reference proteome</keyword>
<protein>
    <submittedName>
        <fullName evidence="1">Uncharacterized protein</fullName>
    </submittedName>
</protein>
<organism evidence="1 2">
    <name type="scientific">Desulforapulum autotrophicum (strain ATCC 43914 / DSM 3382 / VKM B-1955 / HRM2)</name>
    <name type="common">Desulfobacterium autotrophicum</name>
    <dbReference type="NCBI Taxonomy" id="177437"/>
    <lineage>
        <taxon>Bacteria</taxon>
        <taxon>Pseudomonadati</taxon>
        <taxon>Thermodesulfobacteriota</taxon>
        <taxon>Desulfobacteria</taxon>
        <taxon>Desulfobacterales</taxon>
        <taxon>Desulfobacteraceae</taxon>
        <taxon>Desulforapulum</taxon>
    </lineage>
</organism>
<evidence type="ECO:0000313" key="2">
    <source>
        <dbReference type="Proteomes" id="UP000000442"/>
    </source>
</evidence>
<dbReference type="KEGG" id="dat:HRM2_08400"/>
<name>C0QJV0_DESAH</name>
<dbReference type="Proteomes" id="UP000000442">
    <property type="component" value="Chromosome"/>
</dbReference>
<accession>C0QJV0</accession>
<reference evidence="1 2" key="1">
    <citation type="journal article" date="2009" name="Environ. Microbiol.">
        <title>Genome sequence of Desulfobacterium autotrophicum HRM2, a marine sulfate reducer oxidizing organic carbon completely to carbon dioxide.</title>
        <authorList>
            <person name="Strittmatter A.W."/>
            <person name="Liesegang H."/>
            <person name="Rabus R."/>
            <person name="Decker I."/>
            <person name="Amann J."/>
            <person name="Andres S."/>
            <person name="Henne A."/>
            <person name="Fricke W.F."/>
            <person name="Martinez-Arias R."/>
            <person name="Bartels D."/>
            <person name="Goesmann A."/>
            <person name="Krause L."/>
            <person name="Puehler A."/>
            <person name="Klenk H.P."/>
            <person name="Richter M."/>
            <person name="Schuler M."/>
            <person name="Gloeckner F.O."/>
            <person name="Meyerdierks A."/>
            <person name="Gottschalk G."/>
            <person name="Amann R."/>
        </authorList>
    </citation>
    <scope>NUCLEOTIDE SEQUENCE [LARGE SCALE GENOMIC DNA]</scope>
    <source>
        <strain evidence="2">ATCC 43914 / DSM 3382 / HRM2</strain>
    </source>
</reference>
<proteinExistence type="predicted"/>
<evidence type="ECO:0000313" key="1">
    <source>
        <dbReference type="EMBL" id="ACN13953.1"/>
    </source>
</evidence>